<dbReference type="PANTHER" id="PTHR36852">
    <property type="entry name" value="PROTEIN GVPL 2"/>
    <property type="match status" value="1"/>
</dbReference>
<dbReference type="Pfam" id="PF06386">
    <property type="entry name" value="GvpL_GvpF"/>
    <property type="match status" value="1"/>
</dbReference>
<organism evidence="4 5">
    <name type="scientific">Streptomyces camponoticapitis</name>
    <dbReference type="NCBI Taxonomy" id="1616125"/>
    <lineage>
        <taxon>Bacteria</taxon>
        <taxon>Bacillati</taxon>
        <taxon>Actinomycetota</taxon>
        <taxon>Actinomycetes</taxon>
        <taxon>Kitasatosporales</taxon>
        <taxon>Streptomycetaceae</taxon>
        <taxon>Streptomyces</taxon>
    </lineage>
</organism>
<evidence type="ECO:0000256" key="3">
    <source>
        <dbReference type="ARBA" id="ARBA00035643"/>
    </source>
</evidence>
<sequence length="248" mass="26268">MTSGNVYVYAIVPAGTVLPADCAGVDDPPAVVRVVEEGPVAAVVSASPLKLRARRRDLIAHQELLTRLSEDGPVIPMRFGMVAPDEEAVRRQLSGSRATHLAVLHQLDGRVEVNVKVLTAPDALGALVEQDERVRGLREAARVRPGHEANLRLGEAVAAALAQRAAAAGRRVLDELSSLAHAVAAGPEVRGCELNASFLVGRDEYAVFRASAERLAAHWREHAELRVAGPLPCYSFVAAEGAPAPAEV</sequence>
<evidence type="ECO:0000256" key="1">
    <source>
        <dbReference type="ARBA" id="ARBA00022987"/>
    </source>
</evidence>
<name>A0ABQ2ETV4_9ACTN</name>
<comment type="subcellular location">
    <subcellularLocation>
        <location evidence="2">Gas vesicle</location>
    </subcellularLocation>
</comment>
<dbReference type="Proteomes" id="UP000660265">
    <property type="component" value="Unassembled WGS sequence"/>
</dbReference>
<reference evidence="5" key="1">
    <citation type="journal article" date="2019" name="Int. J. Syst. Evol. Microbiol.">
        <title>The Global Catalogue of Microorganisms (GCM) 10K type strain sequencing project: providing services to taxonomists for standard genome sequencing and annotation.</title>
        <authorList>
            <consortium name="The Broad Institute Genomics Platform"/>
            <consortium name="The Broad Institute Genome Sequencing Center for Infectious Disease"/>
            <person name="Wu L."/>
            <person name="Ma J."/>
        </authorList>
    </citation>
    <scope>NUCLEOTIDE SEQUENCE [LARGE SCALE GENOMIC DNA]</scope>
    <source>
        <strain evidence="5">CGMCC 4.7275</strain>
    </source>
</reference>
<accession>A0ABQ2ETV4</accession>
<evidence type="ECO:0000256" key="2">
    <source>
        <dbReference type="ARBA" id="ARBA00035108"/>
    </source>
</evidence>
<keyword evidence="5" id="KW-1185">Reference proteome</keyword>
<comment type="similarity">
    <text evidence="3">Belongs to the gas vesicle GvpF/GvpL family.</text>
</comment>
<proteinExistence type="inferred from homology"/>
<comment type="caution">
    <text evidence="4">The sequence shown here is derived from an EMBL/GenBank/DDBJ whole genome shotgun (WGS) entry which is preliminary data.</text>
</comment>
<dbReference type="InterPro" id="IPR009430">
    <property type="entry name" value="GvpL/GvpF"/>
</dbReference>
<gene>
    <name evidence="4" type="ORF">GCM10011583_62360</name>
</gene>
<evidence type="ECO:0000313" key="5">
    <source>
        <dbReference type="Proteomes" id="UP000660265"/>
    </source>
</evidence>
<dbReference type="EMBL" id="BMMV01000026">
    <property type="protein sequence ID" value="GGK21851.1"/>
    <property type="molecule type" value="Genomic_DNA"/>
</dbReference>
<evidence type="ECO:0000313" key="4">
    <source>
        <dbReference type="EMBL" id="GGK21851.1"/>
    </source>
</evidence>
<dbReference type="RefSeq" id="WP_189110918.1">
    <property type="nucleotide sequence ID" value="NZ_BMMV01000026.1"/>
</dbReference>
<keyword evidence="1" id="KW-0304">Gas vesicle</keyword>
<protein>
    <submittedName>
        <fullName evidence="4">Gas vesicle protein</fullName>
    </submittedName>
</protein>
<dbReference type="PANTHER" id="PTHR36852:SF1">
    <property type="entry name" value="PROTEIN GVPL 2"/>
    <property type="match status" value="1"/>
</dbReference>